<organism evidence="3 4">
    <name type="scientific">Meloidogyne javanica</name>
    <name type="common">Root-knot nematode worm</name>
    <dbReference type="NCBI Taxonomy" id="6303"/>
    <lineage>
        <taxon>Eukaryota</taxon>
        <taxon>Metazoa</taxon>
        <taxon>Ecdysozoa</taxon>
        <taxon>Nematoda</taxon>
        <taxon>Chromadorea</taxon>
        <taxon>Rhabditida</taxon>
        <taxon>Tylenchina</taxon>
        <taxon>Tylenchomorpha</taxon>
        <taxon>Tylenchoidea</taxon>
        <taxon>Meloidogynidae</taxon>
        <taxon>Meloidogyninae</taxon>
        <taxon>Meloidogyne</taxon>
        <taxon>Meloidogyne incognita group</taxon>
    </lineage>
</organism>
<dbReference type="GO" id="GO:0005829">
    <property type="term" value="C:cytosol"/>
    <property type="evidence" value="ECO:0007669"/>
    <property type="project" value="TreeGrafter"/>
</dbReference>
<dbReference type="PANTHER" id="PTHR24006">
    <property type="entry name" value="UBIQUITIN CARBOXYL-TERMINAL HYDROLASE"/>
    <property type="match status" value="1"/>
</dbReference>
<dbReference type="PROSITE" id="PS00973">
    <property type="entry name" value="USP_2"/>
    <property type="match status" value="1"/>
</dbReference>
<dbReference type="InterPro" id="IPR001394">
    <property type="entry name" value="Peptidase_C19_UCH"/>
</dbReference>
<dbReference type="InterPro" id="IPR038765">
    <property type="entry name" value="Papain-like_cys_pep_sf"/>
</dbReference>
<feature type="domain" description="USP" evidence="2">
    <location>
        <begin position="1"/>
        <end position="335"/>
    </location>
</feature>
<protein>
    <submittedName>
        <fullName evidence="4">USP domain-containing protein</fullName>
    </submittedName>
</protein>
<evidence type="ECO:0000313" key="3">
    <source>
        <dbReference type="Proteomes" id="UP000887561"/>
    </source>
</evidence>
<dbReference type="InterPro" id="IPR028889">
    <property type="entry name" value="USP"/>
</dbReference>
<dbReference type="AlphaFoldDB" id="A0A915LGZ2"/>
<dbReference type="Proteomes" id="UP000887561">
    <property type="component" value="Unplaced"/>
</dbReference>
<dbReference type="GO" id="GO:0005634">
    <property type="term" value="C:nucleus"/>
    <property type="evidence" value="ECO:0007669"/>
    <property type="project" value="TreeGrafter"/>
</dbReference>
<dbReference type="SUPFAM" id="SSF54001">
    <property type="entry name" value="Cysteine proteinases"/>
    <property type="match status" value="1"/>
</dbReference>
<dbReference type="Gene3D" id="3.90.70.10">
    <property type="entry name" value="Cysteine proteinases"/>
    <property type="match status" value="1"/>
</dbReference>
<sequence>MVACKIKPNGQLYLYPENGQLYLYPENSSLHTDIDLTILQIPGEIKEQLLQNNLVITVVYFVFGSVLNGKMYFGEPYITILNRDLGCGHLSFEIMKEGAFLLPQLFYKMNAGFTLFLQNSDGDFSRIDPIIEKPLFNEYVNSILNKKENVKKVIQIIVEWDLSLKEEFENKSMKEQIIENYSLLNYFNCESKSVHLCDMILYIQSYWCPKCYKTRSVQTELDQEPDILVFYINRFDKPEKGTKKNVRNVVIPSELTELFWFFSGRYKEIKYDLSCVIFHHGNQLNSGHYTAATRNCIDGEWRLFDDTEVRVVNQESQRKEIFESPNSFMLFYQRERSKDDYHHPWFPQDVPYEIIKKYNIEGIFKNDK</sequence>
<keyword evidence="3" id="KW-1185">Reference proteome</keyword>
<reference evidence="4" key="1">
    <citation type="submission" date="2022-11" db="UniProtKB">
        <authorList>
            <consortium name="WormBaseParasite"/>
        </authorList>
    </citation>
    <scope>IDENTIFICATION</scope>
</reference>
<dbReference type="InterPro" id="IPR050164">
    <property type="entry name" value="Peptidase_C19"/>
</dbReference>
<name>A0A915LGZ2_MELJA</name>
<dbReference type="CDD" id="cd02257">
    <property type="entry name" value="Peptidase_C19"/>
    <property type="match status" value="1"/>
</dbReference>
<comment type="similarity">
    <text evidence="1">Belongs to the peptidase C19 family.</text>
</comment>
<dbReference type="PROSITE" id="PS50235">
    <property type="entry name" value="USP_3"/>
    <property type="match status" value="1"/>
</dbReference>
<proteinExistence type="inferred from homology"/>
<accession>A0A915LGZ2</accession>
<dbReference type="InterPro" id="IPR018200">
    <property type="entry name" value="USP_CS"/>
</dbReference>
<evidence type="ECO:0000313" key="4">
    <source>
        <dbReference type="WBParaSite" id="scaffold1201_cov201.g2659"/>
    </source>
</evidence>
<dbReference type="GO" id="GO:0004843">
    <property type="term" value="F:cysteine-type deubiquitinase activity"/>
    <property type="evidence" value="ECO:0007669"/>
    <property type="project" value="InterPro"/>
</dbReference>
<evidence type="ECO:0000256" key="1">
    <source>
        <dbReference type="ARBA" id="ARBA00009085"/>
    </source>
</evidence>
<dbReference type="WBParaSite" id="scaffold1201_cov201.g2659">
    <property type="protein sequence ID" value="scaffold1201_cov201.g2659"/>
    <property type="gene ID" value="scaffold1201_cov201.g2659"/>
</dbReference>
<dbReference type="GO" id="GO:0016579">
    <property type="term" value="P:protein deubiquitination"/>
    <property type="evidence" value="ECO:0007669"/>
    <property type="project" value="InterPro"/>
</dbReference>
<evidence type="ECO:0000259" key="2">
    <source>
        <dbReference type="PROSITE" id="PS50235"/>
    </source>
</evidence>
<dbReference type="Pfam" id="PF00443">
    <property type="entry name" value="UCH"/>
    <property type="match status" value="1"/>
</dbReference>